<feature type="region of interest" description="Disordered" evidence="5">
    <location>
        <begin position="64"/>
        <end position="95"/>
    </location>
</feature>
<dbReference type="PANTHER" id="PTHR23057">
    <property type="entry name" value="JUXTAPOSED WITH ANOTHER ZINC FINGER PROTEIN 1"/>
    <property type="match status" value="1"/>
</dbReference>
<evidence type="ECO:0000256" key="1">
    <source>
        <dbReference type="ARBA" id="ARBA00022723"/>
    </source>
</evidence>
<accession>A0A401GTU5</accession>
<feature type="region of interest" description="Disordered" evidence="5">
    <location>
        <begin position="289"/>
        <end position="330"/>
    </location>
</feature>
<feature type="domain" description="C2H2-type" evidence="6">
    <location>
        <begin position="577"/>
        <end position="604"/>
    </location>
</feature>
<dbReference type="STRING" id="139825.A0A401GTU5"/>
<keyword evidence="3" id="KW-0863">Zinc-finger</keyword>
<organism evidence="7 8">
    <name type="scientific">Sparassis crispa</name>
    <dbReference type="NCBI Taxonomy" id="139825"/>
    <lineage>
        <taxon>Eukaryota</taxon>
        <taxon>Fungi</taxon>
        <taxon>Dikarya</taxon>
        <taxon>Basidiomycota</taxon>
        <taxon>Agaricomycotina</taxon>
        <taxon>Agaricomycetes</taxon>
        <taxon>Polyporales</taxon>
        <taxon>Sparassidaceae</taxon>
        <taxon>Sparassis</taxon>
    </lineage>
</organism>
<keyword evidence="2" id="KW-0677">Repeat</keyword>
<dbReference type="InterPro" id="IPR013087">
    <property type="entry name" value="Znf_C2H2_type"/>
</dbReference>
<evidence type="ECO:0000256" key="4">
    <source>
        <dbReference type="ARBA" id="ARBA00022833"/>
    </source>
</evidence>
<dbReference type="SMART" id="SM00355">
    <property type="entry name" value="ZnF_C2H2"/>
    <property type="match status" value="3"/>
</dbReference>
<dbReference type="RefSeq" id="XP_027616523.1">
    <property type="nucleotide sequence ID" value="XM_027760722.1"/>
</dbReference>
<evidence type="ECO:0000256" key="5">
    <source>
        <dbReference type="SAM" id="MobiDB-lite"/>
    </source>
</evidence>
<dbReference type="Gene3D" id="3.30.160.60">
    <property type="entry name" value="Classic Zinc Finger"/>
    <property type="match status" value="1"/>
</dbReference>
<evidence type="ECO:0000256" key="2">
    <source>
        <dbReference type="ARBA" id="ARBA00022737"/>
    </source>
</evidence>
<feature type="compositionally biased region" description="Low complexity" evidence="5">
    <location>
        <begin position="468"/>
        <end position="491"/>
    </location>
</feature>
<evidence type="ECO:0000256" key="3">
    <source>
        <dbReference type="ARBA" id="ARBA00022771"/>
    </source>
</evidence>
<dbReference type="OrthoDB" id="3269380at2759"/>
<feature type="compositionally biased region" description="Low complexity" evidence="5">
    <location>
        <begin position="411"/>
        <end position="424"/>
    </location>
</feature>
<dbReference type="PANTHER" id="PTHR23057:SF0">
    <property type="entry name" value="JUXTAPOSED WITH ANOTHER ZINC FINGER PROTEIN 1"/>
    <property type="match status" value="1"/>
</dbReference>
<sequence>MFLQGRAKVRQQTAEMGDLRTSTRLWEFGTARGRIRRQGGFGLRYLDPEFRIAKVAPAGKYYITRSSVPSSPHPPSPPPDSRRRSRRRARASSRLAGSRLVVFPPSSPHPGHCIFILASSWSDYDPNMAAAQPIAFPSSDNNDIFMGTGSFTGQQGSLNPASYTRRFLGSPISWRAGSFGSRFYPGVSPGQLLGPLDPNEFKFGRMSSSIESDHGSIVNAFSAFERQDELCRDYQCCGLNLTDLHALVEHFEECHVVVVDPYAPQVPMTPVAPQPQASYLSEARGVPAPMYHQGSFDPDDMELDMDHASAPSSGAPSPPDTPISTPLSAYPSSSMYGGSAPASTCSSPHPAPISAFDTTTVLPSRSGHSSLAVAFSPAMRSSITGQEPFNAYAYSDYSTLLPGAHAPSAMPTTSASQDSSQSDPNHYGMRSTCLPPALLLNDSTGSTPDSTPASSRVTSPAPATSTFRSAAQPSTSTSTATANQTARASTTLSRPATSLLLSKPFRCPKPNCNKSYKQANGLKYHMTHGSCNFAPPKDLEHIQALLASKRKDQDGEVISDAELREVEKEAERRLRPYACGIGECQRRYKNMNGLRYHYQHSGDHGAIGLALLASGQHECLQHNKSHSTHSSRHSTPSMASASNTSSPLATPSISRAPSATSYVTASVLPPSYQSVSMVPPAYGVQQEQLGAPINAVPSYLMSK</sequence>
<feature type="domain" description="C2H2-type" evidence="6">
    <location>
        <begin position="234"/>
        <end position="255"/>
    </location>
</feature>
<dbReference type="InterPro" id="IPR051580">
    <property type="entry name" value="ZnF-Chromatin_assoc"/>
</dbReference>
<dbReference type="EMBL" id="BFAD01000008">
    <property type="protein sequence ID" value="GBE85610.1"/>
    <property type="molecule type" value="Genomic_DNA"/>
</dbReference>
<dbReference type="GeneID" id="38782527"/>
<evidence type="ECO:0000313" key="7">
    <source>
        <dbReference type="EMBL" id="GBE85610.1"/>
    </source>
</evidence>
<gene>
    <name evidence="7" type="ORF">SCP_0801280</name>
</gene>
<evidence type="ECO:0000313" key="8">
    <source>
        <dbReference type="Proteomes" id="UP000287166"/>
    </source>
</evidence>
<feature type="region of interest" description="Disordered" evidence="5">
    <location>
        <begin position="620"/>
        <end position="654"/>
    </location>
</feature>
<feature type="compositionally biased region" description="Polar residues" evidence="5">
    <location>
        <begin position="441"/>
        <end position="467"/>
    </location>
</feature>
<dbReference type="GO" id="GO:0008270">
    <property type="term" value="F:zinc ion binding"/>
    <property type="evidence" value="ECO:0007669"/>
    <property type="project" value="UniProtKB-KW"/>
</dbReference>
<comment type="caution">
    <text evidence="7">The sequence shown here is derived from an EMBL/GenBank/DDBJ whole genome shotgun (WGS) entry which is preliminary data.</text>
</comment>
<reference evidence="7 8" key="1">
    <citation type="journal article" date="2018" name="Sci. Rep.">
        <title>Genome sequence of the cauliflower mushroom Sparassis crispa (Hanabiratake) and its association with beneficial usage.</title>
        <authorList>
            <person name="Kiyama R."/>
            <person name="Furutani Y."/>
            <person name="Kawaguchi K."/>
            <person name="Nakanishi T."/>
        </authorList>
    </citation>
    <scope>NUCLEOTIDE SEQUENCE [LARGE SCALE GENOMIC DNA]</scope>
</reference>
<feature type="domain" description="C2H2-type" evidence="6">
    <location>
        <begin position="505"/>
        <end position="528"/>
    </location>
</feature>
<keyword evidence="4" id="KW-0862">Zinc</keyword>
<protein>
    <recommendedName>
        <fullName evidence="6">C2H2-type domain-containing protein</fullName>
    </recommendedName>
</protein>
<evidence type="ECO:0000259" key="6">
    <source>
        <dbReference type="SMART" id="SM00355"/>
    </source>
</evidence>
<feature type="region of interest" description="Disordered" evidence="5">
    <location>
        <begin position="405"/>
        <end position="495"/>
    </location>
</feature>
<dbReference type="AlphaFoldDB" id="A0A401GTU5"/>
<dbReference type="GO" id="GO:0005634">
    <property type="term" value="C:nucleus"/>
    <property type="evidence" value="ECO:0007669"/>
    <property type="project" value="TreeGrafter"/>
</dbReference>
<keyword evidence="8" id="KW-1185">Reference proteome</keyword>
<keyword evidence="1" id="KW-0479">Metal-binding</keyword>
<feature type="compositionally biased region" description="Basic residues" evidence="5">
    <location>
        <begin position="623"/>
        <end position="632"/>
    </location>
</feature>
<proteinExistence type="predicted"/>
<dbReference type="Proteomes" id="UP000287166">
    <property type="component" value="Unassembled WGS sequence"/>
</dbReference>
<feature type="compositionally biased region" description="Polar residues" evidence="5">
    <location>
        <begin position="638"/>
        <end position="654"/>
    </location>
</feature>
<name>A0A401GTU5_9APHY</name>
<dbReference type="InParanoid" id="A0A401GTU5"/>